<keyword evidence="3" id="KW-1003">Cell membrane</keyword>
<comment type="similarity">
    <text evidence="7">Belongs to the binding-protein-dependent transport system permease family.</text>
</comment>
<feature type="transmembrane region" description="Helical" evidence="7">
    <location>
        <begin position="66"/>
        <end position="90"/>
    </location>
</feature>
<dbReference type="InterPro" id="IPR035906">
    <property type="entry name" value="MetI-like_sf"/>
</dbReference>
<dbReference type="Gene3D" id="1.10.3720.10">
    <property type="entry name" value="MetI-like"/>
    <property type="match status" value="1"/>
</dbReference>
<evidence type="ECO:0000256" key="2">
    <source>
        <dbReference type="ARBA" id="ARBA00022448"/>
    </source>
</evidence>
<name>A0ABT8G4I4_9MICO</name>
<dbReference type="CDD" id="cd06261">
    <property type="entry name" value="TM_PBP2"/>
    <property type="match status" value="1"/>
</dbReference>
<organism evidence="9 10">
    <name type="scientific">Demequina zhanjiangensis</name>
    <dbReference type="NCBI Taxonomy" id="3051659"/>
    <lineage>
        <taxon>Bacteria</taxon>
        <taxon>Bacillati</taxon>
        <taxon>Actinomycetota</taxon>
        <taxon>Actinomycetes</taxon>
        <taxon>Micrococcales</taxon>
        <taxon>Demequinaceae</taxon>
        <taxon>Demequina</taxon>
    </lineage>
</organism>
<sequence length="255" mass="26306">MNAGSTARTLLAPVVLGAAAIALWQLLVVAFQVEPFLVPSPSGIAGAFADTASGIMEASLATGLNALIGLLIGAVLGIFVAIIANALTFLDRMLVPLVAALAVIPIVALAPIFYAMFGAAAETGRQLVAAVAVFVPMYLNTLHGLRQVEPVHRDLMRSYAATKEQTNRMLLIPGAIPYVLTGLKIGSSLAVISALIAEYFGGPAKGLGRAITSSAAASNYTVAWAYVLGAVLLGTVFYGVTAALESFSHRHRSGT</sequence>
<proteinExistence type="inferred from homology"/>
<evidence type="ECO:0000256" key="3">
    <source>
        <dbReference type="ARBA" id="ARBA00022475"/>
    </source>
</evidence>
<feature type="transmembrane region" description="Helical" evidence="7">
    <location>
        <begin position="127"/>
        <end position="148"/>
    </location>
</feature>
<feature type="domain" description="ABC transmembrane type-1" evidence="8">
    <location>
        <begin position="59"/>
        <end position="245"/>
    </location>
</feature>
<keyword evidence="2 7" id="KW-0813">Transport</keyword>
<accession>A0ABT8G4I4</accession>
<gene>
    <name evidence="9" type="ORF">QQX04_13655</name>
</gene>
<dbReference type="PROSITE" id="PS50928">
    <property type="entry name" value="ABC_TM1"/>
    <property type="match status" value="1"/>
</dbReference>
<keyword evidence="4 7" id="KW-0812">Transmembrane</keyword>
<dbReference type="PANTHER" id="PTHR30151:SF41">
    <property type="entry name" value="ABC TRANSPORTER PERMEASE PROTEIN"/>
    <property type="match status" value="1"/>
</dbReference>
<evidence type="ECO:0000256" key="6">
    <source>
        <dbReference type="ARBA" id="ARBA00023136"/>
    </source>
</evidence>
<feature type="transmembrane region" description="Helical" evidence="7">
    <location>
        <begin position="97"/>
        <end position="121"/>
    </location>
</feature>
<dbReference type="Proteomes" id="UP001172738">
    <property type="component" value="Unassembled WGS sequence"/>
</dbReference>
<evidence type="ECO:0000313" key="10">
    <source>
        <dbReference type="Proteomes" id="UP001172738"/>
    </source>
</evidence>
<evidence type="ECO:0000259" key="8">
    <source>
        <dbReference type="PROSITE" id="PS50928"/>
    </source>
</evidence>
<dbReference type="Pfam" id="PF00528">
    <property type="entry name" value="BPD_transp_1"/>
    <property type="match status" value="1"/>
</dbReference>
<keyword evidence="6 7" id="KW-0472">Membrane</keyword>
<dbReference type="SUPFAM" id="SSF161098">
    <property type="entry name" value="MetI-like"/>
    <property type="match status" value="1"/>
</dbReference>
<feature type="transmembrane region" description="Helical" evidence="7">
    <location>
        <begin position="12"/>
        <end position="33"/>
    </location>
</feature>
<dbReference type="InterPro" id="IPR000515">
    <property type="entry name" value="MetI-like"/>
</dbReference>
<evidence type="ECO:0000256" key="5">
    <source>
        <dbReference type="ARBA" id="ARBA00022989"/>
    </source>
</evidence>
<comment type="caution">
    <text evidence="9">The sequence shown here is derived from an EMBL/GenBank/DDBJ whole genome shotgun (WGS) entry which is preliminary data.</text>
</comment>
<dbReference type="EMBL" id="JAUHPV010000010">
    <property type="protein sequence ID" value="MDN4474041.1"/>
    <property type="molecule type" value="Genomic_DNA"/>
</dbReference>
<comment type="subcellular location">
    <subcellularLocation>
        <location evidence="1 7">Cell membrane</location>
        <topology evidence="1 7">Multi-pass membrane protein</topology>
    </subcellularLocation>
</comment>
<evidence type="ECO:0000256" key="7">
    <source>
        <dbReference type="RuleBase" id="RU363032"/>
    </source>
</evidence>
<protein>
    <submittedName>
        <fullName evidence="9">ABC transporter permease</fullName>
    </submittedName>
</protein>
<keyword evidence="5 7" id="KW-1133">Transmembrane helix</keyword>
<evidence type="ECO:0000256" key="1">
    <source>
        <dbReference type="ARBA" id="ARBA00004651"/>
    </source>
</evidence>
<keyword evidence="10" id="KW-1185">Reference proteome</keyword>
<reference evidence="9" key="1">
    <citation type="submission" date="2023-06" db="EMBL/GenBank/DDBJ databases">
        <title>SYSU T00b26.</title>
        <authorList>
            <person name="Gao L."/>
            <person name="Fang B.-Z."/>
            <person name="Li W.-J."/>
        </authorList>
    </citation>
    <scope>NUCLEOTIDE SEQUENCE</scope>
    <source>
        <strain evidence="9">SYSU T00b26</strain>
    </source>
</reference>
<evidence type="ECO:0000313" key="9">
    <source>
        <dbReference type="EMBL" id="MDN4474041.1"/>
    </source>
</evidence>
<dbReference type="PANTHER" id="PTHR30151">
    <property type="entry name" value="ALKANE SULFONATE ABC TRANSPORTER-RELATED, MEMBRANE SUBUNIT"/>
    <property type="match status" value="1"/>
</dbReference>
<feature type="transmembrane region" description="Helical" evidence="7">
    <location>
        <begin position="223"/>
        <end position="244"/>
    </location>
</feature>
<evidence type="ECO:0000256" key="4">
    <source>
        <dbReference type="ARBA" id="ARBA00022692"/>
    </source>
</evidence>
<feature type="transmembrane region" description="Helical" evidence="7">
    <location>
        <begin position="169"/>
        <end position="197"/>
    </location>
</feature>
<dbReference type="RefSeq" id="WP_301130127.1">
    <property type="nucleotide sequence ID" value="NZ_JAUHPV010000010.1"/>
</dbReference>